<dbReference type="FunFam" id="3.90.79.10:FF:000060">
    <property type="entry name" value="Nudix hydrolase 1"/>
    <property type="match status" value="1"/>
</dbReference>
<dbReference type="PANTHER" id="PTHR16099">
    <property type="entry name" value="8-OXO-DGTP DIPHOSPHATES NUDT15"/>
    <property type="match status" value="1"/>
</dbReference>
<dbReference type="GO" id="GO:0035539">
    <property type="term" value="F:8-oxo-7,8-dihydrodeoxyguanosine triphosphate pyrophosphatase activity"/>
    <property type="evidence" value="ECO:0007669"/>
    <property type="project" value="TreeGrafter"/>
</dbReference>
<dbReference type="InterPro" id="IPR020476">
    <property type="entry name" value="Nudix_hydrolase"/>
</dbReference>
<dbReference type="GO" id="GO:0006203">
    <property type="term" value="P:dGTP catabolic process"/>
    <property type="evidence" value="ECO:0007669"/>
    <property type="project" value="TreeGrafter"/>
</dbReference>
<dbReference type="CDD" id="cd04678">
    <property type="entry name" value="NUDIX_MTH2_Nudt15"/>
    <property type="match status" value="1"/>
</dbReference>
<evidence type="ECO:0000256" key="2">
    <source>
        <dbReference type="RuleBase" id="RU003476"/>
    </source>
</evidence>
<dbReference type="GO" id="GO:0005829">
    <property type="term" value="C:cytosol"/>
    <property type="evidence" value="ECO:0007669"/>
    <property type="project" value="TreeGrafter"/>
</dbReference>
<dbReference type="SUPFAM" id="SSF55811">
    <property type="entry name" value="Nudix"/>
    <property type="match status" value="1"/>
</dbReference>
<dbReference type="EMBL" id="MU006119">
    <property type="protein sequence ID" value="KAF2834419.1"/>
    <property type="molecule type" value="Genomic_DNA"/>
</dbReference>
<evidence type="ECO:0000313" key="4">
    <source>
        <dbReference type="EMBL" id="KAF2834419.1"/>
    </source>
</evidence>
<accession>A0A9P4VNE7</accession>
<evidence type="ECO:0000313" key="5">
    <source>
        <dbReference type="Proteomes" id="UP000799429"/>
    </source>
</evidence>
<dbReference type="PRINTS" id="PR00502">
    <property type="entry name" value="NUDIXFAMILY"/>
</dbReference>
<evidence type="ECO:0000259" key="3">
    <source>
        <dbReference type="PROSITE" id="PS51462"/>
    </source>
</evidence>
<dbReference type="InterPro" id="IPR020084">
    <property type="entry name" value="NUDIX_hydrolase_CS"/>
</dbReference>
<name>A0A9P4VNE7_9PEZI</name>
<organism evidence="4 5">
    <name type="scientific">Patellaria atrata CBS 101060</name>
    <dbReference type="NCBI Taxonomy" id="1346257"/>
    <lineage>
        <taxon>Eukaryota</taxon>
        <taxon>Fungi</taxon>
        <taxon>Dikarya</taxon>
        <taxon>Ascomycota</taxon>
        <taxon>Pezizomycotina</taxon>
        <taxon>Dothideomycetes</taxon>
        <taxon>Dothideomycetes incertae sedis</taxon>
        <taxon>Patellariales</taxon>
        <taxon>Patellariaceae</taxon>
        <taxon>Patellaria</taxon>
    </lineage>
</organism>
<gene>
    <name evidence="4" type="ORF">M501DRAFT_944167</name>
</gene>
<comment type="caution">
    <text evidence="4">The sequence shown here is derived from an EMBL/GenBank/DDBJ whole genome shotgun (WGS) entry which is preliminary data.</text>
</comment>
<reference evidence="4" key="1">
    <citation type="journal article" date="2020" name="Stud. Mycol.">
        <title>101 Dothideomycetes genomes: a test case for predicting lifestyles and emergence of pathogens.</title>
        <authorList>
            <person name="Haridas S."/>
            <person name="Albert R."/>
            <person name="Binder M."/>
            <person name="Bloem J."/>
            <person name="Labutti K."/>
            <person name="Salamov A."/>
            <person name="Andreopoulos B."/>
            <person name="Baker S."/>
            <person name="Barry K."/>
            <person name="Bills G."/>
            <person name="Bluhm B."/>
            <person name="Cannon C."/>
            <person name="Castanera R."/>
            <person name="Culley D."/>
            <person name="Daum C."/>
            <person name="Ezra D."/>
            <person name="Gonzalez J."/>
            <person name="Henrissat B."/>
            <person name="Kuo A."/>
            <person name="Liang C."/>
            <person name="Lipzen A."/>
            <person name="Lutzoni F."/>
            <person name="Magnuson J."/>
            <person name="Mondo S."/>
            <person name="Nolan M."/>
            <person name="Ohm R."/>
            <person name="Pangilinan J."/>
            <person name="Park H.-J."/>
            <person name="Ramirez L."/>
            <person name="Alfaro M."/>
            <person name="Sun H."/>
            <person name="Tritt A."/>
            <person name="Yoshinaga Y."/>
            <person name="Zwiers L.-H."/>
            <person name="Turgeon B."/>
            <person name="Goodwin S."/>
            <person name="Spatafora J."/>
            <person name="Crous P."/>
            <person name="Grigoriev I."/>
        </authorList>
    </citation>
    <scope>NUCLEOTIDE SEQUENCE</scope>
    <source>
        <strain evidence="4">CBS 101060</strain>
    </source>
</reference>
<dbReference type="Proteomes" id="UP000799429">
    <property type="component" value="Unassembled WGS sequence"/>
</dbReference>
<dbReference type="PANTHER" id="PTHR16099:SF5">
    <property type="entry name" value="NUCLEOTIDE TRIPHOSPHATE DIPHOSPHATASE NUDT15"/>
    <property type="match status" value="1"/>
</dbReference>
<sequence length="163" mass="18490">MTTAASRFVRVGVGAFVLASPHENPRNPRFIIGKRINAHGAGTYALPGGHLEFGEDPETCAARELLEETGLVVKNVRFLTATNDYMPADDKHYITLFMVCERENDDSEAQLLEPDKCEGWEWISWEDLLDWVSRQRNGEVIDRRLFDPFLNLIAQRPGIFPLS</sequence>
<feature type="domain" description="Nudix hydrolase" evidence="3">
    <location>
        <begin position="8"/>
        <end position="145"/>
    </location>
</feature>
<evidence type="ECO:0000256" key="1">
    <source>
        <dbReference type="ARBA" id="ARBA00022801"/>
    </source>
</evidence>
<keyword evidence="1 2" id="KW-0378">Hydrolase</keyword>
<proteinExistence type="inferred from homology"/>
<dbReference type="InterPro" id="IPR000086">
    <property type="entry name" value="NUDIX_hydrolase_dom"/>
</dbReference>
<dbReference type="PROSITE" id="PS00893">
    <property type="entry name" value="NUDIX_BOX"/>
    <property type="match status" value="1"/>
</dbReference>
<dbReference type="OrthoDB" id="447842at2759"/>
<dbReference type="AlphaFoldDB" id="A0A9P4VNE7"/>
<dbReference type="InterPro" id="IPR015797">
    <property type="entry name" value="NUDIX_hydrolase-like_dom_sf"/>
</dbReference>
<dbReference type="PROSITE" id="PS51462">
    <property type="entry name" value="NUDIX"/>
    <property type="match status" value="1"/>
</dbReference>
<dbReference type="Gene3D" id="3.90.79.10">
    <property type="entry name" value="Nucleoside Triphosphate Pyrophosphohydrolase"/>
    <property type="match status" value="1"/>
</dbReference>
<comment type="similarity">
    <text evidence="2">Belongs to the Nudix hydrolase family.</text>
</comment>
<dbReference type="Pfam" id="PF00293">
    <property type="entry name" value="NUDIX"/>
    <property type="match status" value="1"/>
</dbReference>
<protein>
    <recommendedName>
        <fullName evidence="3">Nudix hydrolase domain-containing protein</fullName>
    </recommendedName>
</protein>
<keyword evidence="5" id="KW-1185">Reference proteome</keyword>